<dbReference type="PROSITE" id="PS51257">
    <property type="entry name" value="PROKAR_LIPOPROTEIN"/>
    <property type="match status" value="1"/>
</dbReference>
<keyword evidence="14" id="KW-1185">Reference proteome</keyword>
<dbReference type="GO" id="GO:0005576">
    <property type="term" value="C:extracellular region"/>
    <property type="evidence" value="ECO:0007669"/>
    <property type="project" value="TreeGrafter"/>
</dbReference>
<evidence type="ECO:0000256" key="10">
    <source>
        <dbReference type="SAM" id="MobiDB-lite"/>
    </source>
</evidence>
<proteinExistence type="inferred from homology"/>
<dbReference type="GO" id="GO:0016757">
    <property type="term" value="F:glycosyltransferase activity"/>
    <property type="evidence" value="ECO:0007669"/>
    <property type="project" value="UniProtKB-KW"/>
</dbReference>
<dbReference type="InterPro" id="IPR038063">
    <property type="entry name" value="Transpep_catalytic_dom"/>
</dbReference>
<evidence type="ECO:0000256" key="2">
    <source>
        <dbReference type="ARBA" id="ARBA00005992"/>
    </source>
</evidence>
<protein>
    <submittedName>
        <fullName evidence="13">Lipoprotein-anchoring transpeptidase ErfK/SrfK</fullName>
    </submittedName>
</protein>
<organism evidence="13 14">
    <name type="scientific">Bradyrhizobium erythrophlei</name>
    <dbReference type="NCBI Taxonomy" id="1437360"/>
    <lineage>
        <taxon>Bacteria</taxon>
        <taxon>Pseudomonadati</taxon>
        <taxon>Pseudomonadota</taxon>
        <taxon>Alphaproteobacteria</taxon>
        <taxon>Hyphomicrobiales</taxon>
        <taxon>Nitrobacteraceae</taxon>
        <taxon>Bradyrhizobium</taxon>
    </lineage>
</organism>
<evidence type="ECO:0000256" key="8">
    <source>
        <dbReference type="ARBA" id="ARBA00023316"/>
    </source>
</evidence>
<dbReference type="InterPro" id="IPR005490">
    <property type="entry name" value="LD_TPept_cat_dom"/>
</dbReference>
<feature type="chain" id="PRO_5009929374" evidence="11">
    <location>
        <begin position="28"/>
        <end position="233"/>
    </location>
</feature>
<accession>A0A1M7T6V2</accession>
<dbReference type="PANTHER" id="PTHR30582:SF24">
    <property type="entry name" value="L,D-TRANSPEPTIDASE ERFK_SRFK-RELATED"/>
    <property type="match status" value="1"/>
</dbReference>
<feature type="compositionally biased region" description="Polar residues" evidence="10">
    <location>
        <begin position="216"/>
        <end position="233"/>
    </location>
</feature>
<evidence type="ECO:0000256" key="1">
    <source>
        <dbReference type="ARBA" id="ARBA00004752"/>
    </source>
</evidence>
<dbReference type="EMBL" id="LT670849">
    <property type="protein sequence ID" value="SHN66372.1"/>
    <property type="molecule type" value="Genomic_DNA"/>
</dbReference>
<reference evidence="14" key="1">
    <citation type="submission" date="2016-11" db="EMBL/GenBank/DDBJ databases">
        <authorList>
            <person name="Varghese N."/>
            <person name="Submissions S."/>
        </authorList>
    </citation>
    <scope>NUCLEOTIDE SEQUENCE [LARGE SCALE GENOMIC DNA]</scope>
    <source>
        <strain evidence="14">GAS401</strain>
    </source>
</reference>
<dbReference type="GO" id="GO:0018104">
    <property type="term" value="P:peptidoglycan-protein cross-linking"/>
    <property type="evidence" value="ECO:0007669"/>
    <property type="project" value="TreeGrafter"/>
</dbReference>
<keyword evidence="7 9" id="KW-0573">Peptidoglycan synthesis</keyword>
<evidence type="ECO:0000313" key="13">
    <source>
        <dbReference type="EMBL" id="SHN66372.1"/>
    </source>
</evidence>
<dbReference type="CDD" id="cd16913">
    <property type="entry name" value="YkuD_like"/>
    <property type="match status" value="1"/>
</dbReference>
<dbReference type="GO" id="GO:0071555">
    <property type="term" value="P:cell wall organization"/>
    <property type="evidence" value="ECO:0007669"/>
    <property type="project" value="UniProtKB-UniRule"/>
</dbReference>
<feature type="domain" description="L,D-TPase catalytic" evidence="12">
    <location>
        <begin position="74"/>
        <end position="206"/>
    </location>
</feature>
<sequence>MPMKLTSLKLAMAVTAAGLLLSGCMETASYEATNTAAFKQRDKELLAKVRYENVQPPENFRRAIVEFRRKEAPGSIVVDSDNHYLYYVMNDGKAIRYGITVGEEAMAWSGVAKIGSMTEWPAWHPTKGEIERLGVPTFVPPGPDNPMGSRAMYLYSGGKDTLFRIHGTNQPEYIGQSISSGCIRMTNEDVIDLYNRAKVGAIVVVLAPHHGESPFGGSSQVAQGGNTNFGSWQ</sequence>
<keyword evidence="8 9" id="KW-0961">Cell wall biogenesis/degradation</keyword>
<gene>
    <name evidence="13" type="ORF">SAMN05444170_0919</name>
</gene>
<evidence type="ECO:0000256" key="7">
    <source>
        <dbReference type="ARBA" id="ARBA00022984"/>
    </source>
</evidence>
<keyword evidence="11" id="KW-0732">Signal</keyword>
<evidence type="ECO:0000256" key="9">
    <source>
        <dbReference type="PROSITE-ProRule" id="PRU01373"/>
    </source>
</evidence>
<evidence type="ECO:0000256" key="3">
    <source>
        <dbReference type="ARBA" id="ARBA00022676"/>
    </source>
</evidence>
<dbReference type="Gene3D" id="2.40.440.10">
    <property type="entry name" value="L,D-transpeptidase catalytic domain-like"/>
    <property type="match status" value="1"/>
</dbReference>
<evidence type="ECO:0000256" key="4">
    <source>
        <dbReference type="ARBA" id="ARBA00022679"/>
    </source>
</evidence>
<feature type="signal peptide" evidence="11">
    <location>
        <begin position="1"/>
        <end position="27"/>
    </location>
</feature>
<keyword evidence="4" id="KW-0808">Transferase</keyword>
<evidence type="ECO:0000259" key="12">
    <source>
        <dbReference type="PROSITE" id="PS52029"/>
    </source>
</evidence>
<dbReference type="PROSITE" id="PS52029">
    <property type="entry name" value="LD_TPASE"/>
    <property type="match status" value="1"/>
</dbReference>
<dbReference type="GO" id="GO:0071972">
    <property type="term" value="F:peptidoglycan L,D-transpeptidase activity"/>
    <property type="evidence" value="ECO:0007669"/>
    <property type="project" value="TreeGrafter"/>
</dbReference>
<feature type="active site" description="Nucleophile" evidence="9">
    <location>
        <position position="182"/>
    </location>
</feature>
<comment type="similarity">
    <text evidence="2">Belongs to the YkuD family.</text>
</comment>
<dbReference type="GO" id="GO:0008360">
    <property type="term" value="P:regulation of cell shape"/>
    <property type="evidence" value="ECO:0007669"/>
    <property type="project" value="UniProtKB-UniRule"/>
</dbReference>
<dbReference type="Pfam" id="PF03734">
    <property type="entry name" value="YkuD"/>
    <property type="match status" value="1"/>
</dbReference>
<evidence type="ECO:0000256" key="11">
    <source>
        <dbReference type="SAM" id="SignalP"/>
    </source>
</evidence>
<dbReference type="SUPFAM" id="SSF141523">
    <property type="entry name" value="L,D-transpeptidase catalytic domain-like"/>
    <property type="match status" value="1"/>
</dbReference>
<dbReference type="PANTHER" id="PTHR30582">
    <property type="entry name" value="L,D-TRANSPEPTIDASE"/>
    <property type="match status" value="1"/>
</dbReference>
<evidence type="ECO:0000256" key="6">
    <source>
        <dbReference type="ARBA" id="ARBA00022960"/>
    </source>
</evidence>
<name>A0A1M7T6V2_9BRAD</name>
<dbReference type="InterPro" id="IPR050979">
    <property type="entry name" value="LD-transpeptidase"/>
</dbReference>
<keyword evidence="13" id="KW-0449">Lipoprotein</keyword>
<keyword evidence="5" id="KW-0378">Hydrolase</keyword>
<keyword evidence="3" id="KW-0328">Glycosyltransferase</keyword>
<dbReference type="Proteomes" id="UP000184096">
    <property type="component" value="Chromosome I"/>
</dbReference>
<keyword evidence="6 9" id="KW-0133">Cell shape</keyword>
<feature type="region of interest" description="Disordered" evidence="10">
    <location>
        <begin position="214"/>
        <end position="233"/>
    </location>
</feature>
<evidence type="ECO:0000313" key="14">
    <source>
        <dbReference type="Proteomes" id="UP000184096"/>
    </source>
</evidence>
<dbReference type="AlphaFoldDB" id="A0A1M7T6V2"/>
<dbReference type="FunFam" id="2.40.440.10:FF:000002">
    <property type="entry name" value="L,D-transpeptidase ErfK/SrfK"/>
    <property type="match status" value="1"/>
</dbReference>
<dbReference type="UniPathway" id="UPA00219"/>
<feature type="active site" description="Proton donor/acceptor" evidence="9">
    <location>
        <position position="166"/>
    </location>
</feature>
<evidence type="ECO:0000256" key="5">
    <source>
        <dbReference type="ARBA" id="ARBA00022801"/>
    </source>
</evidence>
<comment type="pathway">
    <text evidence="1 9">Cell wall biogenesis; peptidoglycan biosynthesis.</text>
</comment>